<evidence type="ECO:0000313" key="1">
    <source>
        <dbReference type="EMBL" id="GAH56840.1"/>
    </source>
</evidence>
<dbReference type="AlphaFoldDB" id="X1HIF3"/>
<reference evidence="1" key="1">
    <citation type="journal article" date="2014" name="Front. Microbiol.">
        <title>High frequency of phylogenetically diverse reductive dehalogenase-homologous genes in deep subseafloor sedimentary metagenomes.</title>
        <authorList>
            <person name="Kawai M."/>
            <person name="Futagami T."/>
            <person name="Toyoda A."/>
            <person name="Takaki Y."/>
            <person name="Nishi S."/>
            <person name="Hori S."/>
            <person name="Arai W."/>
            <person name="Tsubouchi T."/>
            <person name="Morono Y."/>
            <person name="Uchiyama I."/>
            <person name="Ito T."/>
            <person name="Fujiyama A."/>
            <person name="Inagaki F."/>
            <person name="Takami H."/>
        </authorList>
    </citation>
    <scope>NUCLEOTIDE SEQUENCE</scope>
    <source>
        <strain evidence="1">Expedition CK06-06</strain>
    </source>
</reference>
<dbReference type="EMBL" id="BARU01019785">
    <property type="protein sequence ID" value="GAH56840.1"/>
    <property type="molecule type" value="Genomic_DNA"/>
</dbReference>
<comment type="caution">
    <text evidence="1">The sequence shown here is derived from an EMBL/GenBank/DDBJ whole genome shotgun (WGS) entry which is preliminary data.</text>
</comment>
<organism evidence="1">
    <name type="scientific">marine sediment metagenome</name>
    <dbReference type="NCBI Taxonomy" id="412755"/>
    <lineage>
        <taxon>unclassified sequences</taxon>
        <taxon>metagenomes</taxon>
        <taxon>ecological metagenomes</taxon>
    </lineage>
</organism>
<accession>X1HIF3</accession>
<protein>
    <recommendedName>
        <fullName evidence="2">DUF5678 domain-containing protein</fullName>
    </recommendedName>
</protein>
<sequence length="91" mass="10795">IRKIRPVAKSAFEEGKSYFERNKEILTRCYEGKYIAIWENGVLDSDTRFSSLAQRVYEKLGYVSIYMPFVTSKRRVLRFESPERRYKANAS</sequence>
<proteinExistence type="predicted"/>
<gene>
    <name evidence="1" type="ORF">S03H2_32560</name>
</gene>
<evidence type="ECO:0008006" key="2">
    <source>
        <dbReference type="Google" id="ProtNLM"/>
    </source>
</evidence>
<feature type="non-terminal residue" evidence="1">
    <location>
        <position position="1"/>
    </location>
</feature>
<name>X1HIF3_9ZZZZ</name>